<reference evidence="4" key="1">
    <citation type="submission" date="2021-04" db="EMBL/GenBank/DDBJ databases">
        <title>Phycicoccus avicenniae sp. nov., a novel endophytic actinomycetes isolated from branch of Avicennia mariana.</title>
        <authorList>
            <person name="Tuo L."/>
        </authorList>
    </citation>
    <scope>NUCLEOTIDE SEQUENCE</scope>
    <source>
        <strain evidence="4">BSK3Z-2</strain>
    </source>
</reference>
<feature type="transmembrane region" description="Helical" evidence="2">
    <location>
        <begin position="21"/>
        <end position="41"/>
    </location>
</feature>
<accession>A0A941D5E9</accession>
<comment type="caution">
    <text evidence="4">The sequence shown here is derived from an EMBL/GenBank/DDBJ whole genome shotgun (WGS) entry which is preliminary data.</text>
</comment>
<organism evidence="4 5">
    <name type="scientific">Phycicoccus avicenniae</name>
    <dbReference type="NCBI Taxonomy" id="2828860"/>
    <lineage>
        <taxon>Bacteria</taxon>
        <taxon>Bacillati</taxon>
        <taxon>Actinomycetota</taxon>
        <taxon>Actinomycetes</taxon>
        <taxon>Micrococcales</taxon>
        <taxon>Intrasporangiaceae</taxon>
        <taxon>Phycicoccus</taxon>
    </lineage>
</organism>
<dbReference type="Pfam" id="PF14145">
    <property type="entry name" value="YrhK"/>
    <property type="match status" value="1"/>
</dbReference>
<dbReference type="InterPro" id="IPR025424">
    <property type="entry name" value="YrhK_domain"/>
</dbReference>
<evidence type="ECO:0000256" key="1">
    <source>
        <dbReference type="SAM" id="MobiDB-lite"/>
    </source>
</evidence>
<keyword evidence="2" id="KW-1133">Transmembrane helix</keyword>
<dbReference type="EMBL" id="JAGSNF010000003">
    <property type="protein sequence ID" value="MBR7742449.1"/>
    <property type="molecule type" value="Genomic_DNA"/>
</dbReference>
<evidence type="ECO:0000313" key="4">
    <source>
        <dbReference type="EMBL" id="MBR7742449.1"/>
    </source>
</evidence>
<keyword evidence="2" id="KW-0472">Membrane</keyword>
<evidence type="ECO:0000256" key="2">
    <source>
        <dbReference type="SAM" id="Phobius"/>
    </source>
</evidence>
<feature type="transmembrane region" description="Helical" evidence="2">
    <location>
        <begin position="47"/>
        <end position="66"/>
    </location>
</feature>
<dbReference type="Proteomes" id="UP000677016">
    <property type="component" value="Unassembled WGS sequence"/>
</dbReference>
<sequence>MDLQLPGAREELVIRDRYETVSIVNDLLVAIWFLVGSILFFSADTTYAGTWLFVVGSAQLMLRPSIRLSRRVHLKRHHRRHGRTGPVETSQDF</sequence>
<keyword evidence="2" id="KW-0812">Transmembrane</keyword>
<protein>
    <submittedName>
        <fullName evidence="4">YrhK family protein</fullName>
    </submittedName>
</protein>
<proteinExistence type="predicted"/>
<name>A0A941D5E9_9MICO</name>
<feature type="compositionally biased region" description="Basic residues" evidence="1">
    <location>
        <begin position="73"/>
        <end position="83"/>
    </location>
</feature>
<evidence type="ECO:0000259" key="3">
    <source>
        <dbReference type="Pfam" id="PF14145"/>
    </source>
</evidence>
<feature type="domain" description="YrhK" evidence="3">
    <location>
        <begin position="17"/>
        <end position="71"/>
    </location>
</feature>
<gene>
    <name evidence="4" type="ORF">KC207_03990</name>
</gene>
<evidence type="ECO:0000313" key="5">
    <source>
        <dbReference type="Proteomes" id="UP000677016"/>
    </source>
</evidence>
<keyword evidence="5" id="KW-1185">Reference proteome</keyword>
<feature type="region of interest" description="Disordered" evidence="1">
    <location>
        <begin position="73"/>
        <end position="93"/>
    </location>
</feature>
<dbReference type="AlphaFoldDB" id="A0A941D5E9"/>
<dbReference type="RefSeq" id="WP_211601579.1">
    <property type="nucleotide sequence ID" value="NZ_JAGSNF010000003.1"/>
</dbReference>